<comment type="caution">
    <text evidence="1">The sequence shown here is derived from an EMBL/GenBank/DDBJ whole genome shotgun (WGS) entry which is preliminary data.</text>
</comment>
<reference evidence="1 2" key="1">
    <citation type="journal article" date="2019" name="Environ. Microbiol.">
        <title>At the nexus of three kingdoms: the genome of the mycorrhizal fungus Gigaspora margarita provides insights into plant, endobacterial and fungal interactions.</title>
        <authorList>
            <person name="Venice F."/>
            <person name="Ghignone S."/>
            <person name="Salvioli di Fossalunga A."/>
            <person name="Amselem J."/>
            <person name="Novero M."/>
            <person name="Xianan X."/>
            <person name="Sedzielewska Toro K."/>
            <person name="Morin E."/>
            <person name="Lipzen A."/>
            <person name="Grigoriev I.V."/>
            <person name="Henrissat B."/>
            <person name="Martin F.M."/>
            <person name="Bonfante P."/>
        </authorList>
    </citation>
    <scope>NUCLEOTIDE SEQUENCE [LARGE SCALE GENOMIC DNA]</scope>
    <source>
        <strain evidence="1 2">BEG34</strain>
    </source>
</reference>
<dbReference type="Proteomes" id="UP000439903">
    <property type="component" value="Unassembled WGS sequence"/>
</dbReference>
<protein>
    <submittedName>
        <fullName evidence="1">Uncharacterized protein</fullName>
    </submittedName>
</protein>
<dbReference type="OrthoDB" id="2426113at2759"/>
<keyword evidence="2" id="KW-1185">Reference proteome</keyword>
<accession>A0A8H4B5L3</accession>
<dbReference type="AlphaFoldDB" id="A0A8H4B5L3"/>
<gene>
    <name evidence="1" type="ORF">F8M41_017404</name>
</gene>
<name>A0A8H4B5L3_GIGMA</name>
<evidence type="ECO:0000313" key="1">
    <source>
        <dbReference type="EMBL" id="KAF0561842.1"/>
    </source>
</evidence>
<sequence>MIFPFVTVIRENKTILSAALFEIYENFTFEHLLYQADSDYVPGETVRADIQVRGTNTWHRVISGLEGNLIMCTREEQNVADIRFTIQNEQPASPIRSTSNVFNEMMNASAKKILPDTKPTKNHNDRLYNDLLALLHKNNLGWGARNAFITSLLFG</sequence>
<dbReference type="EMBL" id="WTPW01000005">
    <property type="protein sequence ID" value="KAF0561842.1"/>
    <property type="molecule type" value="Genomic_DNA"/>
</dbReference>
<organism evidence="1 2">
    <name type="scientific">Gigaspora margarita</name>
    <dbReference type="NCBI Taxonomy" id="4874"/>
    <lineage>
        <taxon>Eukaryota</taxon>
        <taxon>Fungi</taxon>
        <taxon>Fungi incertae sedis</taxon>
        <taxon>Mucoromycota</taxon>
        <taxon>Glomeromycotina</taxon>
        <taxon>Glomeromycetes</taxon>
        <taxon>Diversisporales</taxon>
        <taxon>Gigasporaceae</taxon>
        <taxon>Gigaspora</taxon>
    </lineage>
</organism>
<proteinExistence type="predicted"/>
<evidence type="ECO:0000313" key="2">
    <source>
        <dbReference type="Proteomes" id="UP000439903"/>
    </source>
</evidence>